<dbReference type="RefSeq" id="WP_274042507.1">
    <property type="nucleotide sequence ID" value="NZ_JANCPR020000007.1"/>
</dbReference>
<reference evidence="3 4" key="1">
    <citation type="submission" date="2023-05" db="EMBL/GenBank/DDBJ databases">
        <title>Streptantibioticus silvisoli sp. nov., acidotolerant actinomycetes 1 from pine litter.</title>
        <authorList>
            <person name="Swiecimska M."/>
            <person name="Golinska P."/>
            <person name="Sangal V."/>
            <person name="Wachnowicz B."/>
            <person name="Goodfellow M."/>
        </authorList>
    </citation>
    <scope>NUCLEOTIDE SEQUENCE [LARGE SCALE GENOMIC DNA]</scope>
    <source>
        <strain evidence="3 4">DSM 42109</strain>
    </source>
</reference>
<protein>
    <submittedName>
        <fullName evidence="3">DUF6480 family protein</fullName>
    </submittedName>
</protein>
<evidence type="ECO:0000256" key="1">
    <source>
        <dbReference type="SAM" id="MobiDB-lite"/>
    </source>
</evidence>
<dbReference type="InterPro" id="IPR045512">
    <property type="entry name" value="DUF6480"/>
</dbReference>
<organism evidence="3 4">
    <name type="scientific">Streptomyces iconiensis</name>
    <dbReference type="NCBI Taxonomy" id="1384038"/>
    <lineage>
        <taxon>Bacteria</taxon>
        <taxon>Bacillati</taxon>
        <taxon>Actinomycetota</taxon>
        <taxon>Actinomycetes</taxon>
        <taxon>Kitasatosporales</taxon>
        <taxon>Streptomycetaceae</taxon>
        <taxon>Streptomyces</taxon>
    </lineage>
</organism>
<comment type="caution">
    <text evidence="3">The sequence shown here is derived from an EMBL/GenBank/DDBJ whole genome shotgun (WGS) entry which is preliminary data.</text>
</comment>
<evidence type="ECO:0000313" key="3">
    <source>
        <dbReference type="EMBL" id="MDJ1132193.1"/>
    </source>
</evidence>
<keyword evidence="2" id="KW-0812">Transmembrane</keyword>
<dbReference type="EMBL" id="JANCPR020000007">
    <property type="protein sequence ID" value="MDJ1132193.1"/>
    <property type="molecule type" value="Genomic_DNA"/>
</dbReference>
<sequence length="75" mass="7863">MTPGQADPDPDRTPGLERGGTVPPGETPPAEGSTPDAGPDEKHNPVKGWSKAPVIVIGVIVACFVVYFLAWILEL</sequence>
<name>A0ABT6ZUQ9_9ACTN</name>
<feature type="region of interest" description="Disordered" evidence="1">
    <location>
        <begin position="1"/>
        <end position="47"/>
    </location>
</feature>
<feature type="transmembrane region" description="Helical" evidence="2">
    <location>
        <begin position="52"/>
        <end position="73"/>
    </location>
</feature>
<proteinExistence type="predicted"/>
<evidence type="ECO:0000256" key="2">
    <source>
        <dbReference type="SAM" id="Phobius"/>
    </source>
</evidence>
<gene>
    <name evidence="3" type="ORF">NMN56_009565</name>
</gene>
<keyword evidence="4" id="KW-1185">Reference proteome</keyword>
<accession>A0ABT6ZUQ9</accession>
<keyword evidence="2" id="KW-1133">Transmembrane helix</keyword>
<keyword evidence="2" id="KW-0472">Membrane</keyword>
<dbReference type="Proteomes" id="UP001214441">
    <property type="component" value="Unassembled WGS sequence"/>
</dbReference>
<evidence type="ECO:0000313" key="4">
    <source>
        <dbReference type="Proteomes" id="UP001214441"/>
    </source>
</evidence>
<dbReference type="Pfam" id="PF20088">
    <property type="entry name" value="DUF6480"/>
    <property type="match status" value="1"/>
</dbReference>